<dbReference type="Pfam" id="PF00702">
    <property type="entry name" value="Hydrolase"/>
    <property type="match status" value="1"/>
</dbReference>
<name>A0A6M1LTY1_9PROT</name>
<comment type="similarity">
    <text evidence="2">Belongs to the HAD-like hydrolase superfamily. CbbY/CbbZ/Gph/YieH family.</text>
</comment>
<sequence length="227" mass="23940">MKRPAAVLFDCDGVLADTEAMHNRIIAEEISALGWEMTPEECERHFMGLSWEAIIPRVQARLGPDSVPGDFIQGVVRRVLRELHSEVVPVPGVLAALEEIVAAGIPVAVASNSSRPELNTKLAGLGLAETFRGRSFTYNDVPNPKPAPDMYRAAAAACGVDPHDCVVVEDSVTGARAGRAAGCRVLGFAHPTPAAALQAVGAETFTSMAELPRLLGLETDLRPGGPG</sequence>
<keyword evidence="3" id="KW-0479">Metal-binding</keyword>
<dbReference type="EMBL" id="JAAIKB010000017">
    <property type="protein sequence ID" value="NGM23627.1"/>
    <property type="molecule type" value="Genomic_DNA"/>
</dbReference>
<dbReference type="InterPro" id="IPR051600">
    <property type="entry name" value="Beta-PGM-like"/>
</dbReference>
<dbReference type="SUPFAM" id="SSF56784">
    <property type="entry name" value="HAD-like"/>
    <property type="match status" value="1"/>
</dbReference>
<protein>
    <submittedName>
        <fullName evidence="5">HAD family phosphatase</fullName>
    </submittedName>
</protein>
<dbReference type="InterPro" id="IPR006439">
    <property type="entry name" value="HAD-SF_hydro_IA"/>
</dbReference>
<dbReference type="PANTHER" id="PTHR46193:SF10">
    <property type="entry name" value="6-PHOSPHOGLUCONATE PHOSPHATASE"/>
    <property type="match status" value="1"/>
</dbReference>
<dbReference type="GO" id="GO:0003824">
    <property type="term" value="F:catalytic activity"/>
    <property type="evidence" value="ECO:0007669"/>
    <property type="project" value="UniProtKB-ARBA"/>
</dbReference>
<comment type="cofactor">
    <cofactor evidence="1">
        <name>Mg(2+)</name>
        <dbReference type="ChEBI" id="CHEBI:18420"/>
    </cofactor>
</comment>
<dbReference type="InterPro" id="IPR036412">
    <property type="entry name" value="HAD-like_sf"/>
</dbReference>
<keyword evidence="4" id="KW-0460">Magnesium</keyword>
<dbReference type="PANTHER" id="PTHR46193">
    <property type="entry name" value="6-PHOSPHOGLUCONATE PHOSPHATASE"/>
    <property type="match status" value="1"/>
</dbReference>
<comment type="caution">
    <text evidence="5">The sequence shown here is derived from an EMBL/GenBank/DDBJ whole genome shotgun (WGS) entry which is preliminary data.</text>
</comment>
<dbReference type="InterPro" id="IPR023198">
    <property type="entry name" value="PGP-like_dom2"/>
</dbReference>
<keyword evidence="6" id="KW-1185">Reference proteome</keyword>
<dbReference type="Gene3D" id="1.10.150.240">
    <property type="entry name" value="Putative phosphatase, domain 2"/>
    <property type="match status" value="1"/>
</dbReference>
<evidence type="ECO:0000256" key="4">
    <source>
        <dbReference type="ARBA" id="ARBA00022842"/>
    </source>
</evidence>
<dbReference type="InterPro" id="IPR023214">
    <property type="entry name" value="HAD_sf"/>
</dbReference>
<dbReference type="SFLD" id="SFLDG01135">
    <property type="entry name" value="C1.5.6:_HAD__Beta-PGM__Phospha"/>
    <property type="match status" value="1"/>
</dbReference>
<evidence type="ECO:0000313" key="5">
    <source>
        <dbReference type="EMBL" id="NGM23627.1"/>
    </source>
</evidence>
<evidence type="ECO:0000256" key="2">
    <source>
        <dbReference type="ARBA" id="ARBA00006171"/>
    </source>
</evidence>
<dbReference type="SFLD" id="SFLDG01129">
    <property type="entry name" value="C1.5:_HAD__Beta-PGM__Phosphata"/>
    <property type="match status" value="1"/>
</dbReference>
<gene>
    <name evidence="5" type="ORF">G3576_26675</name>
</gene>
<dbReference type="NCBIfam" id="TIGR01509">
    <property type="entry name" value="HAD-SF-IA-v3"/>
    <property type="match status" value="1"/>
</dbReference>
<evidence type="ECO:0000313" key="6">
    <source>
        <dbReference type="Proteomes" id="UP000475385"/>
    </source>
</evidence>
<dbReference type="GO" id="GO:0046872">
    <property type="term" value="F:metal ion binding"/>
    <property type="evidence" value="ECO:0007669"/>
    <property type="project" value="UniProtKB-KW"/>
</dbReference>
<reference evidence="5 6" key="1">
    <citation type="submission" date="2020-03" db="EMBL/GenBank/DDBJ databases">
        <title>Roseomonas stagni sp. nov., isolated from pond water in Japan.</title>
        <authorList>
            <person name="Furuhata K."/>
            <person name="Miyamoto H."/>
            <person name="Goto K."/>
        </authorList>
    </citation>
    <scope>NUCLEOTIDE SEQUENCE [LARGE SCALE GENOMIC DNA]</scope>
    <source>
        <strain evidence="5 6">PeD5</strain>
    </source>
</reference>
<evidence type="ECO:0000256" key="1">
    <source>
        <dbReference type="ARBA" id="ARBA00001946"/>
    </source>
</evidence>
<dbReference type="AlphaFoldDB" id="A0A6M1LTY1"/>
<organism evidence="5 6">
    <name type="scientific">Falsiroseomonas algicola</name>
    <dbReference type="NCBI Taxonomy" id="2716930"/>
    <lineage>
        <taxon>Bacteria</taxon>
        <taxon>Pseudomonadati</taxon>
        <taxon>Pseudomonadota</taxon>
        <taxon>Alphaproteobacteria</taxon>
        <taxon>Acetobacterales</taxon>
        <taxon>Roseomonadaceae</taxon>
        <taxon>Falsiroseomonas</taxon>
    </lineage>
</organism>
<accession>A0A6M1LTY1</accession>
<dbReference type="SFLD" id="SFLDS00003">
    <property type="entry name" value="Haloacid_Dehalogenase"/>
    <property type="match status" value="1"/>
</dbReference>
<evidence type="ECO:0000256" key="3">
    <source>
        <dbReference type="ARBA" id="ARBA00022723"/>
    </source>
</evidence>
<proteinExistence type="inferred from homology"/>
<dbReference type="Proteomes" id="UP000475385">
    <property type="component" value="Unassembled WGS sequence"/>
</dbReference>
<dbReference type="Gene3D" id="3.40.50.1000">
    <property type="entry name" value="HAD superfamily/HAD-like"/>
    <property type="match status" value="1"/>
</dbReference>